<gene>
    <name evidence="7" type="ORF">IV53_GL000167</name>
</gene>
<keyword evidence="5 6" id="KW-0472">Membrane</keyword>
<evidence type="ECO:0000313" key="7">
    <source>
        <dbReference type="EMBL" id="KRN89254.1"/>
    </source>
</evidence>
<dbReference type="GO" id="GO:0005886">
    <property type="term" value="C:plasma membrane"/>
    <property type="evidence" value="ECO:0007669"/>
    <property type="project" value="UniProtKB-SubCell"/>
</dbReference>
<reference evidence="7 8" key="1">
    <citation type="journal article" date="2015" name="Genome Announc.">
        <title>Expanding the biotechnology potential of lactobacilli through comparative genomics of 213 strains and associated genera.</title>
        <authorList>
            <person name="Sun Z."/>
            <person name="Harris H.M."/>
            <person name="McCann A."/>
            <person name="Guo C."/>
            <person name="Argimon S."/>
            <person name="Zhang W."/>
            <person name="Yang X."/>
            <person name="Jeffery I.B."/>
            <person name="Cooney J.C."/>
            <person name="Kagawa T.F."/>
            <person name="Liu W."/>
            <person name="Song Y."/>
            <person name="Salvetti E."/>
            <person name="Wrobel A."/>
            <person name="Rasinkangas P."/>
            <person name="Parkhill J."/>
            <person name="Rea M.C."/>
            <person name="O'Sullivan O."/>
            <person name="Ritari J."/>
            <person name="Douillard F.P."/>
            <person name="Paul Ross R."/>
            <person name="Yang R."/>
            <person name="Briner A.E."/>
            <person name="Felis G.E."/>
            <person name="de Vos W.M."/>
            <person name="Barrangou R."/>
            <person name="Klaenhammer T.R."/>
            <person name="Caufield P.W."/>
            <person name="Cui Y."/>
            <person name="Zhang H."/>
            <person name="O'Toole P.W."/>
        </authorList>
    </citation>
    <scope>NUCLEOTIDE SEQUENCE [LARGE SCALE GENOMIC DNA]</scope>
    <source>
        <strain evidence="7 8">DSM 22408</strain>
    </source>
</reference>
<feature type="transmembrane region" description="Helical" evidence="6">
    <location>
        <begin position="355"/>
        <end position="373"/>
    </location>
</feature>
<dbReference type="PANTHER" id="PTHR30250:SF29">
    <property type="entry name" value="POLYSACCHARIDE BIOSYNTHESIS PROTEIN C-TERMINAL DOMAIN-CONTAINING PROTEIN"/>
    <property type="match status" value="1"/>
</dbReference>
<feature type="transmembrane region" description="Helical" evidence="6">
    <location>
        <begin position="385"/>
        <end position="404"/>
    </location>
</feature>
<name>A0A0R2KNK0_9LACO</name>
<dbReference type="AlphaFoldDB" id="A0A0R2KNK0"/>
<dbReference type="eggNOG" id="COG2244">
    <property type="taxonomic scope" value="Bacteria"/>
</dbReference>
<feature type="transmembrane region" description="Helical" evidence="6">
    <location>
        <begin position="120"/>
        <end position="140"/>
    </location>
</feature>
<comment type="caution">
    <text evidence="7">The sequence shown here is derived from an EMBL/GenBank/DDBJ whole genome shotgun (WGS) entry which is preliminary data.</text>
</comment>
<feature type="transmembrane region" description="Helical" evidence="6">
    <location>
        <begin position="230"/>
        <end position="251"/>
    </location>
</feature>
<feature type="transmembrane region" description="Helical" evidence="6">
    <location>
        <begin position="52"/>
        <end position="69"/>
    </location>
</feature>
<dbReference type="InterPro" id="IPR002797">
    <property type="entry name" value="Polysacc_synth"/>
</dbReference>
<dbReference type="PANTHER" id="PTHR30250">
    <property type="entry name" value="PST FAMILY PREDICTED COLANIC ACID TRANSPORTER"/>
    <property type="match status" value="1"/>
</dbReference>
<organism evidence="7 8">
    <name type="scientific">Ligilactobacillus ceti DSM 22408</name>
    <dbReference type="NCBI Taxonomy" id="1122146"/>
    <lineage>
        <taxon>Bacteria</taxon>
        <taxon>Bacillati</taxon>
        <taxon>Bacillota</taxon>
        <taxon>Bacilli</taxon>
        <taxon>Lactobacillales</taxon>
        <taxon>Lactobacillaceae</taxon>
        <taxon>Ligilactobacillus</taxon>
    </lineage>
</organism>
<feature type="transmembrane region" description="Helical" evidence="6">
    <location>
        <begin position="89"/>
        <end position="108"/>
    </location>
</feature>
<feature type="transmembrane region" description="Helical" evidence="6">
    <location>
        <begin position="445"/>
        <end position="466"/>
    </location>
</feature>
<evidence type="ECO:0000256" key="4">
    <source>
        <dbReference type="ARBA" id="ARBA00022989"/>
    </source>
</evidence>
<dbReference type="InterPro" id="IPR050833">
    <property type="entry name" value="Poly_Biosynth_Transport"/>
</dbReference>
<comment type="subcellular location">
    <subcellularLocation>
        <location evidence="1">Cell membrane</location>
        <topology evidence="1">Multi-pass membrane protein</topology>
    </subcellularLocation>
</comment>
<evidence type="ECO:0000256" key="6">
    <source>
        <dbReference type="SAM" id="Phobius"/>
    </source>
</evidence>
<dbReference type="RefSeq" id="WP_035463381.1">
    <property type="nucleotide sequence ID" value="NZ_AUHP01000001.1"/>
</dbReference>
<feature type="transmembrane region" description="Helical" evidence="6">
    <location>
        <begin position="478"/>
        <end position="500"/>
    </location>
</feature>
<evidence type="ECO:0000256" key="2">
    <source>
        <dbReference type="ARBA" id="ARBA00022475"/>
    </source>
</evidence>
<dbReference type="Pfam" id="PF01943">
    <property type="entry name" value="Polysacc_synt"/>
    <property type="match status" value="1"/>
</dbReference>
<feature type="transmembrane region" description="Helical" evidence="6">
    <location>
        <begin position="283"/>
        <end position="303"/>
    </location>
</feature>
<evidence type="ECO:0000313" key="8">
    <source>
        <dbReference type="Proteomes" id="UP000051500"/>
    </source>
</evidence>
<accession>A0A0R2KNK0</accession>
<dbReference type="STRING" id="1122146.IV53_GL000167"/>
<feature type="transmembrane region" description="Helical" evidence="6">
    <location>
        <begin position="410"/>
        <end position="433"/>
    </location>
</feature>
<dbReference type="InterPro" id="IPR024923">
    <property type="entry name" value="PG_synth_SpoVB"/>
</dbReference>
<evidence type="ECO:0000256" key="3">
    <source>
        <dbReference type="ARBA" id="ARBA00022692"/>
    </source>
</evidence>
<dbReference type="OrthoDB" id="9775950at2"/>
<dbReference type="PATRIC" id="fig|1122146.4.peg.169"/>
<keyword evidence="2" id="KW-1003">Cell membrane</keyword>
<sequence>MAANQQVKKMMQGAFVLFVASLIAKILSAVYRIPFENLVGNTGFYVYQQIYPFYGLGMTFALTGFPVFISKLSAEQSTEQDRIQLLQQIFVILSVFAVGIFAVLQIFAEYLAVAMGDQQLAPLIRSVSWMFFLMPMLAVGRGYYQSQLNMVPTAISQVSEQIVRVTVILVVAVLTVRYNWSLYKMGCYALASATVAAIAASVVFAPFYLKRFFKKNKDTTKFSYVNLSQRLFTEGIILCLFASILLLFQLVDSFTIKKTLVVLGQSDLTAKITKGIYDRAQPLVQLGLVISLSLATSLFPTLTQAYQQHKIKQFHKTARLGIKISLILSAATTVGLISLMPQINQLLFKTSELNLTLSLYCLSIIFVTLINSYNAILQSINRYQITVSGLILALGVKISCNTWFMHLFGIQGASLATVLALMLGLGLILLLLPRQVKGYLKDPKLFWQLSIGLVLMLGVVKLSVLITSGWISSLDARMQAGILTLVGSVCGAVIFIWYLLQFKILTIREWLTLPGGKKILKLVQRKKG</sequence>
<feature type="transmembrane region" description="Helical" evidence="6">
    <location>
        <begin position="324"/>
        <end position="343"/>
    </location>
</feature>
<evidence type="ECO:0000256" key="5">
    <source>
        <dbReference type="ARBA" id="ARBA00023136"/>
    </source>
</evidence>
<dbReference type="Proteomes" id="UP000051500">
    <property type="component" value="Unassembled WGS sequence"/>
</dbReference>
<keyword evidence="4 6" id="KW-1133">Transmembrane helix</keyword>
<protein>
    <submittedName>
        <fullName evidence="7">PST family polysaccharide transporter</fullName>
    </submittedName>
</protein>
<dbReference type="PIRSF" id="PIRSF038958">
    <property type="entry name" value="PG_synth_SpoVB"/>
    <property type="match status" value="1"/>
</dbReference>
<feature type="transmembrane region" description="Helical" evidence="6">
    <location>
        <begin position="186"/>
        <end position="209"/>
    </location>
</feature>
<feature type="transmembrane region" description="Helical" evidence="6">
    <location>
        <begin position="161"/>
        <end position="180"/>
    </location>
</feature>
<dbReference type="CDD" id="cd13124">
    <property type="entry name" value="MATE_SpoVB_like"/>
    <property type="match status" value="1"/>
</dbReference>
<evidence type="ECO:0000256" key="1">
    <source>
        <dbReference type="ARBA" id="ARBA00004651"/>
    </source>
</evidence>
<keyword evidence="8" id="KW-1185">Reference proteome</keyword>
<proteinExistence type="predicted"/>
<keyword evidence="3 6" id="KW-0812">Transmembrane</keyword>
<dbReference type="EMBL" id="JQBZ01000017">
    <property type="protein sequence ID" value="KRN89254.1"/>
    <property type="molecule type" value="Genomic_DNA"/>
</dbReference>